<evidence type="ECO:0000313" key="7">
    <source>
        <dbReference type="EMBL" id="TYO95527.1"/>
    </source>
</evidence>
<sequence>MKVQTTRFGTVEIDEGKIIAFPKGIPGFEQLRRFFILPVEGNENIRWLQAVDEPAVALLVIDPFVYFKGYSCDVPDHIAKELGIKEPAEALVLATVTVPPGNPAATTANLLAPIVINTRLHKGRQVILSGSPYTTKHRLFREVPTPEAKGSSGKTAGVAEKNIPPAAKKVSGKGGV</sequence>
<evidence type="ECO:0000256" key="5">
    <source>
        <dbReference type="HAMAP-Rule" id="MF_01185"/>
    </source>
</evidence>
<evidence type="ECO:0000256" key="2">
    <source>
        <dbReference type="ARBA" id="ARBA00022795"/>
    </source>
</evidence>
<dbReference type="InterPro" id="IPR024046">
    <property type="entry name" value="Flagellar_assmbl_FliW_dom_sf"/>
</dbReference>
<name>A0A5S4ZRJ4_9FIRM</name>
<gene>
    <name evidence="5" type="primary">fliW</name>
    <name evidence="7" type="ORF">LX24_01488</name>
</gene>
<comment type="function">
    <text evidence="5">Acts as an anti-CsrA protein, binds CsrA and prevents it from repressing translation of its target genes, one of which is flagellin. Binds to flagellin and participates in the assembly of the flagellum.</text>
</comment>
<comment type="subcellular location">
    <subcellularLocation>
        <location evidence="5">Cytoplasm</location>
    </subcellularLocation>
</comment>
<dbReference type="Gene3D" id="2.30.290.10">
    <property type="entry name" value="BH3618-like"/>
    <property type="match status" value="1"/>
</dbReference>
<dbReference type="AlphaFoldDB" id="A0A5S4ZRJ4"/>
<dbReference type="Proteomes" id="UP000323166">
    <property type="component" value="Unassembled WGS sequence"/>
</dbReference>
<dbReference type="GO" id="GO:0005737">
    <property type="term" value="C:cytoplasm"/>
    <property type="evidence" value="ECO:0007669"/>
    <property type="project" value="UniProtKB-SubCell"/>
</dbReference>
<comment type="similarity">
    <text evidence="5">Belongs to the FliW family.</text>
</comment>
<comment type="subunit">
    <text evidence="5">Interacts with translational regulator CsrA and flagellin(s).</text>
</comment>
<accession>A0A5S4ZRJ4</accession>
<reference evidence="7 8" key="1">
    <citation type="submission" date="2019-07" db="EMBL/GenBank/DDBJ databases">
        <title>Genomic Encyclopedia of Type Strains, Phase I: the one thousand microbial genomes (KMG-I) project.</title>
        <authorList>
            <person name="Kyrpides N."/>
        </authorList>
    </citation>
    <scope>NUCLEOTIDE SEQUENCE [LARGE SCALE GENOMIC DNA]</scope>
    <source>
        <strain evidence="7 8">DSM 6562</strain>
    </source>
</reference>
<keyword evidence="4 5" id="KW-0143">Chaperone</keyword>
<evidence type="ECO:0000256" key="3">
    <source>
        <dbReference type="ARBA" id="ARBA00022845"/>
    </source>
</evidence>
<evidence type="ECO:0000256" key="4">
    <source>
        <dbReference type="ARBA" id="ARBA00023186"/>
    </source>
</evidence>
<comment type="caution">
    <text evidence="7">The sequence shown here is derived from an EMBL/GenBank/DDBJ whole genome shotgun (WGS) entry which is preliminary data.</text>
</comment>
<keyword evidence="7" id="KW-0282">Flagellum</keyword>
<dbReference type="InterPro" id="IPR003775">
    <property type="entry name" value="Flagellar_assembly_factor_FliW"/>
</dbReference>
<dbReference type="GO" id="GO:0006417">
    <property type="term" value="P:regulation of translation"/>
    <property type="evidence" value="ECO:0007669"/>
    <property type="project" value="UniProtKB-KW"/>
</dbReference>
<evidence type="ECO:0000256" key="6">
    <source>
        <dbReference type="SAM" id="MobiDB-lite"/>
    </source>
</evidence>
<evidence type="ECO:0000313" key="8">
    <source>
        <dbReference type="Proteomes" id="UP000323166"/>
    </source>
</evidence>
<keyword evidence="1 5" id="KW-0963">Cytoplasm</keyword>
<keyword evidence="2 5" id="KW-1005">Bacterial flagellum biogenesis</keyword>
<feature type="region of interest" description="Disordered" evidence="6">
    <location>
        <begin position="144"/>
        <end position="176"/>
    </location>
</feature>
<keyword evidence="3 5" id="KW-0810">Translation regulation</keyword>
<keyword evidence="7" id="KW-0966">Cell projection</keyword>
<dbReference type="Pfam" id="PF02623">
    <property type="entry name" value="FliW"/>
    <property type="match status" value="1"/>
</dbReference>
<dbReference type="GO" id="GO:0044780">
    <property type="term" value="P:bacterial-type flagellum assembly"/>
    <property type="evidence" value="ECO:0007669"/>
    <property type="project" value="UniProtKB-UniRule"/>
</dbReference>
<dbReference type="NCBIfam" id="NF009793">
    <property type="entry name" value="PRK13285.1-1"/>
    <property type="match status" value="1"/>
</dbReference>
<dbReference type="EMBL" id="VNHM01000007">
    <property type="protein sequence ID" value="TYO95527.1"/>
    <property type="molecule type" value="Genomic_DNA"/>
</dbReference>
<dbReference type="HAMAP" id="MF_01185">
    <property type="entry name" value="FliW"/>
    <property type="match status" value="1"/>
</dbReference>
<protein>
    <recommendedName>
        <fullName evidence="5">Flagellar assembly factor FliW</fullName>
    </recommendedName>
</protein>
<dbReference type="PANTHER" id="PTHR39190:SF1">
    <property type="entry name" value="FLAGELLAR ASSEMBLY FACTOR FLIW"/>
    <property type="match status" value="1"/>
</dbReference>
<dbReference type="SUPFAM" id="SSF141457">
    <property type="entry name" value="BH3618-like"/>
    <property type="match status" value="1"/>
</dbReference>
<evidence type="ECO:0000256" key="1">
    <source>
        <dbReference type="ARBA" id="ARBA00022490"/>
    </source>
</evidence>
<proteinExistence type="inferred from homology"/>
<keyword evidence="8" id="KW-1185">Reference proteome</keyword>
<organism evidence="7 8">
    <name type="scientific">Desulfallas thermosapovorans DSM 6562</name>
    <dbReference type="NCBI Taxonomy" id="1121431"/>
    <lineage>
        <taxon>Bacteria</taxon>
        <taxon>Bacillati</taxon>
        <taxon>Bacillota</taxon>
        <taxon>Clostridia</taxon>
        <taxon>Eubacteriales</taxon>
        <taxon>Desulfallaceae</taxon>
        <taxon>Desulfallas</taxon>
    </lineage>
</organism>
<dbReference type="PANTHER" id="PTHR39190">
    <property type="entry name" value="FLAGELLAR ASSEMBLY FACTOR FLIW"/>
    <property type="match status" value="1"/>
</dbReference>
<keyword evidence="7" id="KW-0969">Cilium</keyword>
<dbReference type="RefSeq" id="WP_166511506.1">
    <property type="nucleotide sequence ID" value="NZ_VNHM01000007.1"/>
</dbReference>